<sequence>MDNAMPRWGIRCRLMDWMRKCDSDEMDMVGGCRDSYWESCSIMLHVIRWVDVVYFDDNESRYALLFWPRQK</sequence>
<dbReference type="RefSeq" id="XP_018148788.1">
    <property type="nucleotide sequence ID" value="XM_018292935.1"/>
</dbReference>
<dbReference type="AlphaFoldDB" id="A0A179G4E4"/>
<dbReference type="KEGG" id="pchm:VFPPC_15182"/>
<proteinExistence type="predicted"/>
<comment type="caution">
    <text evidence="1">The sequence shown here is derived from an EMBL/GenBank/DDBJ whole genome shotgun (WGS) entry which is preliminary data.</text>
</comment>
<evidence type="ECO:0000313" key="1">
    <source>
        <dbReference type="EMBL" id="OAQ72705.1"/>
    </source>
</evidence>
<reference evidence="1 2" key="1">
    <citation type="journal article" date="2016" name="PLoS Pathog.">
        <title>Biosynthesis of antibiotic leucinostatins in bio-control fungus Purpureocillium lilacinum and their inhibition on phytophthora revealed by genome mining.</title>
        <authorList>
            <person name="Wang G."/>
            <person name="Liu Z."/>
            <person name="Lin R."/>
            <person name="Li E."/>
            <person name="Mao Z."/>
            <person name="Ling J."/>
            <person name="Yang Y."/>
            <person name="Yin W.B."/>
            <person name="Xie B."/>
        </authorList>
    </citation>
    <scope>NUCLEOTIDE SEQUENCE [LARGE SCALE GENOMIC DNA]</scope>
    <source>
        <strain evidence="1">170</strain>
    </source>
</reference>
<evidence type="ECO:0000313" key="2">
    <source>
        <dbReference type="Proteomes" id="UP000078397"/>
    </source>
</evidence>
<protein>
    <submittedName>
        <fullName evidence="1">Uncharacterized protein</fullName>
    </submittedName>
</protein>
<dbReference type="EMBL" id="LSBJ02000001">
    <property type="protein sequence ID" value="OAQ72705.1"/>
    <property type="molecule type" value="Genomic_DNA"/>
</dbReference>
<gene>
    <name evidence="1" type="ORF">VFPPC_15182</name>
</gene>
<name>A0A179G4E4_METCM</name>
<keyword evidence="2" id="KW-1185">Reference proteome</keyword>
<accession>A0A179G4E4</accession>
<organism evidence="1 2">
    <name type="scientific">Pochonia chlamydosporia 170</name>
    <dbReference type="NCBI Taxonomy" id="1380566"/>
    <lineage>
        <taxon>Eukaryota</taxon>
        <taxon>Fungi</taxon>
        <taxon>Dikarya</taxon>
        <taxon>Ascomycota</taxon>
        <taxon>Pezizomycotina</taxon>
        <taxon>Sordariomycetes</taxon>
        <taxon>Hypocreomycetidae</taxon>
        <taxon>Hypocreales</taxon>
        <taxon>Clavicipitaceae</taxon>
        <taxon>Pochonia</taxon>
    </lineage>
</organism>
<dbReference type="Proteomes" id="UP000078397">
    <property type="component" value="Unassembled WGS sequence"/>
</dbReference>
<dbReference type="GeneID" id="28856929"/>